<dbReference type="Gene3D" id="3.40.50.150">
    <property type="entry name" value="Vaccinia Virus protein VP39"/>
    <property type="match status" value="1"/>
</dbReference>
<comment type="caution">
    <text evidence="1">The sequence shown here is derived from an EMBL/GenBank/DDBJ whole genome shotgun (WGS) entry which is preliminary data.</text>
</comment>
<dbReference type="GO" id="GO:0008168">
    <property type="term" value="F:methyltransferase activity"/>
    <property type="evidence" value="ECO:0007669"/>
    <property type="project" value="UniProtKB-KW"/>
</dbReference>
<dbReference type="GO" id="GO:0032259">
    <property type="term" value="P:methylation"/>
    <property type="evidence" value="ECO:0007669"/>
    <property type="project" value="UniProtKB-KW"/>
</dbReference>
<dbReference type="PANTHER" id="PTHR35276">
    <property type="entry name" value="S-ADENOSYL-L-METHIONINE-DEPENDENT METHYLTRANSFERASES SUPERFAMILY PROTEIN"/>
    <property type="match status" value="1"/>
</dbReference>
<dbReference type="Proteomes" id="UP000262195">
    <property type="component" value="Unassembled WGS sequence"/>
</dbReference>
<organism evidence="1 2">
    <name type="scientific">Bavariicoccus seileri</name>
    <dbReference type="NCBI Taxonomy" id="549685"/>
    <lineage>
        <taxon>Bacteria</taxon>
        <taxon>Bacillati</taxon>
        <taxon>Bacillota</taxon>
        <taxon>Bacilli</taxon>
        <taxon>Lactobacillales</taxon>
        <taxon>Enterococcaceae</taxon>
        <taxon>Bavariicoccus</taxon>
    </lineage>
</organism>
<proteinExistence type="predicted"/>
<dbReference type="SUPFAM" id="SSF53335">
    <property type="entry name" value="S-adenosyl-L-methionine-dependent methyltransferases"/>
    <property type="match status" value="1"/>
</dbReference>
<keyword evidence="1" id="KW-0808">Transferase</keyword>
<accession>A0A3D4S4X6</accession>
<dbReference type="CDD" id="cd02440">
    <property type="entry name" value="AdoMet_MTases"/>
    <property type="match status" value="1"/>
</dbReference>
<evidence type="ECO:0000313" key="2">
    <source>
        <dbReference type="Proteomes" id="UP000262195"/>
    </source>
</evidence>
<name>A0A3D4S4X6_9ENTE</name>
<dbReference type="RefSeq" id="WP_022797226.1">
    <property type="nucleotide sequence ID" value="NZ_JBQDSL010000021.1"/>
</dbReference>
<keyword evidence="1" id="KW-0489">Methyltransferase</keyword>
<dbReference type="AlphaFoldDB" id="A0A3D4S4X6"/>
<sequence length="184" mass="20387">MKKINPLSLSHLILKNQIKPGDTVVDATVGNGHDTLFLAQLVKTGKVIGFDIQENALKKAQALLDENLRDASNVHLIQSSHENISDYIKTEITAVIYNLGYLPGGDHSIITKFEPLVRSLISAIQLLKPKGIVSIMSYRGHTGNEYSQLLSYVTHLKQDQIDVYQVSALNQKGLPAELFILQKK</sequence>
<protein>
    <submittedName>
        <fullName evidence="1">Methyltransferase domain-containing protein</fullName>
    </submittedName>
</protein>
<dbReference type="EMBL" id="DQHO01000017">
    <property type="protein sequence ID" value="HCS93638.1"/>
    <property type="molecule type" value="Genomic_DNA"/>
</dbReference>
<gene>
    <name evidence="1" type="primary">mraW</name>
    <name evidence="1" type="ORF">DIW15_02870</name>
</gene>
<reference evidence="1 2" key="1">
    <citation type="journal article" date="2018" name="Nat. Biotechnol.">
        <title>A standardized bacterial taxonomy based on genome phylogeny substantially revises the tree of life.</title>
        <authorList>
            <person name="Parks D.H."/>
            <person name="Chuvochina M."/>
            <person name="Waite D.W."/>
            <person name="Rinke C."/>
            <person name="Skarshewski A."/>
            <person name="Chaumeil P.A."/>
            <person name="Hugenholtz P."/>
        </authorList>
    </citation>
    <scope>NUCLEOTIDE SEQUENCE [LARGE SCALE GENOMIC DNA]</scope>
    <source>
        <strain evidence="1">UBA11306</strain>
    </source>
</reference>
<dbReference type="Pfam" id="PF06962">
    <property type="entry name" value="rRNA_methylase"/>
    <property type="match status" value="1"/>
</dbReference>
<dbReference type="STRING" id="1121105.GCA_000421665_01980"/>
<evidence type="ECO:0000313" key="1">
    <source>
        <dbReference type="EMBL" id="HCS93638.1"/>
    </source>
</evidence>
<dbReference type="InterPro" id="IPR010719">
    <property type="entry name" value="MnmM_MeTrfase"/>
</dbReference>
<dbReference type="InterPro" id="IPR029063">
    <property type="entry name" value="SAM-dependent_MTases_sf"/>
</dbReference>
<dbReference type="PANTHER" id="PTHR35276:SF1">
    <property type="entry name" value="TRNA (MNM(5)S(2)U34)-METHYLTRANSFERASE, CHLOROPLASTIC"/>
    <property type="match status" value="1"/>
</dbReference>